<gene>
    <name evidence="3" type="ORF">S12H4_60624</name>
</gene>
<dbReference type="SUPFAM" id="SSF51126">
    <property type="entry name" value="Pectin lyase-like"/>
    <property type="match status" value="1"/>
</dbReference>
<dbReference type="EMBL" id="BARW01039953">
    <property type="protein sequence ID" value="GAJ23757.1"/>
    <property type="molecule type" value="Genomic_DNA"/>
</dbReference>
<dbReference type="InterPro" id="IPR007742">
    <property type="entry name" value="NosD_dom"/>
</dbReference>
<dbReference type="NCBIfam" id="TIGR03804">
    <property type="entry name" value="para_beta_helix"/>
    <property type="match status" value="2"/>
</dbReference>
<organism evidence="3">
    <name type="scientific">marine sediment metagenome</name>
    <dbReference type="NCBI Taxonomy" id="412755"/>
    <lineage>
        <taxon>unclassified sequences</taxon>
        <taxon>metagenomes</taxon>
        <taxon>ecological metagenomes</taxon>
    </lineage>
</organism>
<name>X1VSL8_9ZZZZ</name>
<keyword evidence="1" id="KW-0472">Membrane</keyword>
<dbReference type="Gene3D" id="2.160.20.10">
    <property type="entry name" value="Single-stranded right-handed beta-helix, Pectin lyase-like"/>
    <property type="match status" value="1"/>
</dbReference>
<dbReference type="Pfam" id="PF05048">
    <property type="entry name" value="NosD"/>
    <property type="match status" value="1"/>
</dbReference>
<reference evidence="3" key="1">
    <citation type="journal article" date="2014" name="Front. Microbiol.">
        <title>High frequency of phylogenetically diverse reductive dehalogenase-homologous genes in deep subseafloor sedimentary metagenomes.</title>
        <authorList>
            <person name="Kawai M."/>
            <person name="Futagami T."/>
            <person name="Toyoda A."/>
            <person name="Takaki Y."/>
            <person name="Nishi S."/>
            <person name="Hori S."/>
            <person name="Arai W."/>
            <person name="Tsubouchi T."/>
            <person name="Morono Y."/>
            <person name="Uchiyama I."/>
            <person name="Ito T."/>
            <person name="Fujiyama A."/>
            <person name="Inagaki F."/>
            <person name="Takami H."/>
        </authorList>
    </citation>
    <scope>NUCLEOTIDE SEQUENCE</scope>
    <source>
        <strain evidence="3">Expedition CK06-06</strain>
    </source>
</reference>
<dbReference type="SMART" id="SM00710">
    <property type="entry name" value="PbH1"/>
    <property type="match status" value="3"/>
</dbReference>
<evidence type="ECO:0000313" key="3">
    <source>
        <dbReference type="EMBL" id="GAJ23757.1"/>
    </source>
</evidence>
<dbReference type="InterPro" id="IPR011050">
    <property type="entry name" value="Pectin_lyase_fold/virulence"/>
</dbReference>
<evidence type="ECO:0000256" key="1">
    <source>
        <dbReference type="SAM" id="Phobius"/>
    </source>
</evidence>
<feature type="transmembrane region" description="Helical" evidence="1">
    <location>
        <begin position="99"/>
        <end position="119"/>
    </location>
</feature>
<sequence length="125" mass="13934">LSMYTSGHNTITNNTLNSNWHGLTIEMSEYNDILNNTMNNNRGYGVFLIDSNYNTVSDNILRLNREGCVADEGGTGNIFINNICEEWTEDGNGDGVTFIPGYNLALIIGVISIISAILLRKRYKH</sequence>
<keyword evidence="1" id="KW-0812">Transmembrane</keyword>
<proteinExistence type="predicted"/>
<dbReference type="InterPro" id="IPR006626">
    <property type="entry name" value="PbH1"/>
</dbReference>
<feature type="domain" description="Periplasmic copper-binding protein NosD beta helix" evidence="2">
    <location>
        <begin position="3"/>
        <end position="82"/>
    </location>
</feature>
<dbReference type="InterPro" id="IPR012334">
    <property type="entry name" value="Pectin_lyas_fold"/>
</dbReference>
<comment type="caution">
    <text evidence="3">The sequence shown here is derived from an EMBL/GenBank/DDBJ whole genome shotgun (WGS) entry which is preliminary data.</text>
</comment>
<dbReference type="InterPro" id="IPR022441">
    <property type="entry name" value="Para_beta_helix_rpt-2"/>
</dbReference>
<protein>
    <recommendedName>
        <fullName evidence="2">Periplasmic copper-binding protein NosD beta helix domain-containing protein</fullName>
    </recommendedName>
</protein>
<dbReference type="AlphaFoldDB" id="X1VSL8"/>
<evidence type="ECO:0000259" key="2">
    <source>
        <dbReference type="Pfam" id="PF05048"/>
    </source>
</evidence>
<keyword evidence="1" id="KW-1133">Transmembrane helix</keyword>
<dbReference type="NCBIfam" id="NF033507">
    <property type="entry name" value="Loki-CTERM"/>
    <property type="match status" value="1"/>
</dbReference>
<accession>X1VSL8</accession>
<feature type="non-terminal residue" evidence="3">
    <location>
        <position position="1"/>
    </location>
</feature>